<gene>
    <name evidence="1" type="ORF">NQ317_010695</name>
</gene>
<accession>A0ABQ9K5S9</accession>
<sequence>MDQSFENIRPLIDELISFRKRGPQDIYDMYARNNKEMLKCLKEVNIKLQNSEIDYNISDNCIENVNLKQFNQYDEKLRDEMYEQIQLLSILLKKKKCPISKIIDEI</sequence>
<reference evidence="1" key="1">
    <citation type="journal article" date="2023" name="Insect Mol. Biol.">
        <title>Genome sequencing provides insights into the evolution of gene families encoding plant cell wall-degrading enzymes in longhorned beetles.</title>
        <authorList>
            <person name="Shin N.R."/>
            <person name="Okamura Y."/>
            <person name="Kirsch R."/>
            <person name="Pauchet Y."/>
        </authorList>
    </citation>
    <scope>NUCLEOTIDE SEQUENCE</scope>
    <source>
        <strain evidence="1">MMC_N1</strain>
    </source>
</reference>
<keyword evidence="2" id="KW-1185">Reference proteome</keyword>
<evidence type="ECO:0000313" key="1">
    <source>
        <dbReference type="EMBL" id="KAJ8985938.1"/>
    </source>
</evidence>
<dbReference type="Proteomes" id="UP001162164">
    <property type="component" value="Unassembled WGS sequence"/>
</dbReference>
<proteinExistence type="predicted"/>
<comment type="caution">
    <text evidence="1">The sequence shown here is derived from an EMBL/GenBank/DDBJ whole genome shotgun (WGS) entry which is preliminary data.</text>
</comment>
<organism evidence="1 2">
    <name type="scientific">Molorchus minor</name>
    <dbReference type="NCBI Taxonomy" id="1323400"/>
    <lineage>
        <taxon>Eukaryota</taxon>
        <taxon>Metazoa</taxon>
        <taxon>Ecdysozoa</taxon>
        <taxon>Arthropoda</taxon>
        <taxon>Hexapoda</taxon>
        <taxon>Insecta</taxon>
        <taxon>Pterygota</taxon>
        <taxon>Neoptera</taxon>
        <taxon>Endopterygota</taxon>
        <taxon>Coleoptera</taxon>
        <taxon>Polyphaga</taxon>
        <taxon>Cucujiformia</taxon>
        <taxon>Chrysomeloidea</taxon>
        <taxon>Cerambycidae</taxon>
        <taxon>Lamiinae</taxon>
        <taxon>Monochamini</taxon>
        <taxon>Molorchus</taxon>
    </lineage>
</organism>
<protein>
    <submittedName>
        <fullName evidence="1">Uncharacterized protein</fullName>
    </submittedName>
</protein>
<dbReference type="EMBL" id="JAPWTJ010000005">
    <property type="protein sequence ID" value="KAJ8985938.1"/>
    <property type="molecule type" value="Genomic_DNA"/>
</dbReference>
<evidence type="ECO:0000313" key="2">
    <source>
        <dbReference type="Proteomes" id="UP001162164"/>
    </source>
</evidence>
<name>A0ABQ9K5S9_9CUCU</name>